<dbReference type="InterPro" id="IPR040356">
    <property type="entry name" value="SPEAR"/>
</dbReference>
<feature type="region of interest" description="Disordered" evidence="4">
    <location>
        <begin position="1"/>
        <end position="49"/>
    </location>
</feature>
<keyword evidence="1" id="KW-0678">Repressor</keyword>
<dbReference type="AlphaFoldDB" id="A0A2P5VV14"/>
<evidence type="ECO:0000256" key="3">
    <source>
        <dbReference type="ARBA" id="ARBA00023163"/>
    </source>
</evidence>
<accession>A0A2P5VV14</accession>
<dbReference type="GO" id="GO:0003700">
    <property type="term" value="F:DNA-binding transcription factor activity"/>
    <property type="evidence" value="ECO:0007669"/>
    <property type="project" value="InterPro"/>
</dbReference>
<dbReference type="Proteomes" id="UP000239757">
    <property type="component" value="Unassembled WGS sequence"/>
</dbReference>
<organism evidence="5 6">
    <name type="scientific">Gossypium barbadense</name>
    <name type="common">Sea Island cotton</name>
    <name type="synonym">Hibiscus barbadensis</name>
    <dbReference type="NCBI Taxonomy" id="3634"/>
    <lineage>
        <taxon>Eukaryota</taxon>
        <taxon>Viridiplantae</taxon>
        <taxon>Streptophyta</taxon>
        <taxon>Embryophyta</taxon>
        <taxon>Tracheophyta</taxon>
        <taxon>Spermatophyta</taxon>
        <taxon>Magnoliopsida</taxon>
        <taxon>eudicotyledons</taxon>
        <taxon>Gunneridae</taxon>
        <taxon>Pentapetalae</taxon>
        <taxon>rosids</taxon>
        <taxon>malvids</taxon>
        <taxon>Malvales</taxon>
        <taxon>Malvaceae</taxon>
        <taxon>Malvoideae</taxon>
        <taxon>Gossypium</taxon>
    </lineage>
</organism>
<name>A0A2P5VV14_GOSBA</name>
<protein>
    <submittedName>
        <fullName evidence="5">Uncharacterized protein</fullName>
    </submittedName>
</protein>
<gene>
    <name evidence="5" type="ORF">GOBAR_AA38034</name>
</gene>
<reference evidence="5 6" key="1">
    <citation type="submission" date="2015-01" db="EMBL/GenBank/DDBJ databases">
        <title>Genome of allotetraploid Gossypium barbadense reveals genomic plasticity and fiber elongation in cotton evolution.</title>
        <authorList>
            <person name="Chen X."/>
            <person name="Liu X."/>
            <person name="Zhao B."/>
            <person name="Zheng H."/>
            <person name="Hu Y."/>
            <person name="Lu G."/>
            <person name="Yang C."/>
            <person name="Chen J."/>
            <person name="Shan C."/>
            <person name="Zhang L."/>
            <person name="Zhou Y."/>
            <person name="Wang L."/>
            <person name="Guo W."/>
            <person name="Bai Y."/>
            <person name="Ruan J."/>
            <person name="Shangguan X."/>
            <person name="Mao Y."/>
            <person name="Jiang J."/>
            <person name="Zhu Y."/>
            <person name="Lei J."/>
            <person name="Kang H."/>
            <person name="Chen S."/>
            <person name="He X."/>
            <person name="Wang R."/>
            <person name="Wang Y."/>
            <person name="Chen J."/>
            <person name="Wang L."/>
            <person name="Yu S."/>
            <person name="Wang B."/>
            <person name="Wei J."/>
            <person name="Song S."/>
            <person name="Lu X."/>
            <person name="Gao Z."/>
            <person name="Gu W."/>
            <person name="Deng X."/>
            <person name="Ma D."/>
            <person name="Wang S."/>
            <person name="Liang W."/>
            <person name="Fang L."/>
            <person name="Cai C."/>
            <person name="Zhu X."/>
            <person name="Zhou B."/>
            <person name="Zhang Y."/>
            <person name="Chen Z."/>
            <person name="Xu S."/>
            <person name="Zhu R."/>
            <person name="Wang S."/>
            <person name="Zhang T."/>
            <person name="Zhao G."/>
        </authorList>
    </citation>
    <scope>NUCLEOTIDE SEQUENCE [LARGE SCALE GENOMIC DNA]</scope>
    <source>
        <strain evidence="6">cv. Xinhai21</strain>
        <tissue evidence="5">Leaf</tissue>
    </source>
</reference>
<dbReference type="OrthoDB" id="1926221at2759"/>
<feature type="region of interest" description="Disordered" evidence="4">
    <location>
        <begin position="168"/>
        <end position="201"/>
    </location>
</feature>
<evidence type="ECO:0000313" key="5">
    <source>
        <dbReference type="EMBL" id="PPR82683.1"/>
    </source>
</evidence>
<evidence type="ECO:0000256" key="1">
    <source>
        <dbReference type="ARBA" id="ARBA00022491"/>
    </source>
</evidence>
<feature type="compositionally biased region" description="Polar residues" evidence="4">
    <location>
        <begin position="1"/>
        <end position="13"/>
    </location>
</feature>
<keyword evidence="3" id="KW-0804">Transcription</keyword>
<feature type="compositionally biased region" description="Polar residues" evidence="4">
    <location>
        <begin position="32"/>
        <end position="49"/>
    </location>
</feature>
<evidence type="ECO:0000256" key="4">
    <source>
        <dbReference type="SAM" id="MobiDB-lite"/>
    </source>
</evidence>
<dbReference type="PANTHER" id="PTHR33388:SF1">
    <property type="entry name" value="PROTEIN SPEAR2"/>
    <property type="match status" value="1"/>
</dbReference>
<evidence type="ECO:0000313" key="6">
    <source>
        <dbReference type="Proteomes" id="UP000239757"/>
    </source>
</evidence>
<evidence type="ECO:0000256" key="2">
    <source>
        <dbReference type="ARBA" id="ARBA00023015"/>
    </source>
</evidence>
<dbReference type="PANTHER" id="PTHR33388">
    <property type="entry name" value="OS01G0212500 PROTEIN"/>
    <property type="match status" value="1"/>
</dbReference>
<keyword evidence="2" id="KW-0805">Transcription regulation</keyword>
<proteinExistence type="predicted"/>
<dbReference type="EMBL" id="KZ670750">
    <property type="protein sequence ID" value="PPR82683.1"/>
    <property type="molecule type" value="Genomic_DNA"/>
</dbReference>
<sequence length="310" mass="33715">MAQEDQMTQRYSDSNSNSGSGIGIGIGSNNNASADISPPNSTFRPPNGDIVSTANTVPLTCNNGQNKIWGSCDYEYNNIEKECCGLDPGLAFRTNLSLPYESEPLWPVPCLMQRAQQQQPFQQPSSSLVVGMKRSYPFSLDNAPGPPIYTKYPPIVHSINGQVEAASSSNGSTFNFEPGTPNFREGPSCSTSNMESKSKKSIKQNGVYDGDFLTLAPPTTTMCSSSKFKHPSSILTYYNCELPDLESLAYQASFDDSIVRQGGATGFNQSYRPYYSFLPPALVQIDQATTISMANCKGGEVEHVDLDLRL</sequence>